<sequence>MSFDVLLTPTAESDLERLFDYLLERAETTEDLDRAQAAIDAIRAVMQRQLALTPYSFRKAAQSPAQRELIIPFGGTGYVALYEIVSPSAVAVLAVRHQREEDYH</sequence>
<organism evidence="2 4">
    <name type="scientific">Thiomonas arsenitoxydans (strain DSM 22701 / CIP 110005 / 3As)</name>
    <dbReference type="NCBI Taxonomy" id="426114"/>
    <lineage>
        <taxon>Bacteria</taxon>
        <taxon>Pseudomonadati</taxon>
        <taxon>Pseudomonadota</taxon>
        <taxon>Betaproteobacteria</taxon>
        <taxon>Burkholderiales</taxon>
        <taxon>Thiomonas</taxon>
    </lineage>
</organism>
<reference evidence="3 5" key="4">
    <citation type="submission" date="2015-03" db="EMBL/GenBank/DDBJ databases">
        <authorList>
            <person name="Regsiter A."/>
            <person name="william w."/>
        </authorList>
    </citation>
    <scope>NUCLEOTIDE SEQUENCE [LARGE SCALE GENOMIC DNA]</scope>
    <source>
        <strain evidence="3 5">CB1</strain>
    </source>
</reference>
<dbReference type="AlphaFoldDB" id="D6CS32"/>
<dbReference type="EMBL" id="CTRI01000007">
    <property type="protein sequence ID" value="CQR30761.1"/>
    <property type="molecule type" value="Genomic_DNA"/>
</dbReference>
<dbReference type="InterPro" id="IPR035093">
    <property type="entry name" value="RelE/ParE_toxin_dom_sf"/>
</dbReference>
<dbReference type="eggNOG" id="COG3668">
    <property type="taxonomic scope" value="Bacteria"/>
</dbReference>
<evidence type="ECO:0000256" key="1">
    <source>
        <dbReference type="ARBA" id="ARBA00022649"/>
    </source>
</evidence>
<keyword evidence="5" id="KW-1185">Reference proteome</keyword>
<dbReference type="EMBL" id="FP475956">
    <property type="protein sequence ID" value="CAZ87423.1"/>
    <property type="molecule type" value="Genomic_DNA"/>
</dbReference>
<dbReference type="KEGG" id="thi:THI_0701"/>
<protein>
    <submittedName>
        <fullName evidence="2">Plasmid stabilization system</fullName>
    </submittedName>
</protein>
<evidence type="ECO:0000313" key="4">
    <source>
        <dbReference type="Proteomes" id="UP000002372"/>
    </source>
</evidence>
<dbReference type="OrthoDB" id="121597at2"/>
<dbReference type="Proteomes" id="UP000078599">
    <property type="component" value="Unassembled WGS sequence"/>
</dbReference>
<evidence type="ECO:0000313" key="2">
    <source>
        <dbReference type="EMBL" id="CAZ87423.1"/>
    </source>
</evidence>
<evidence type="ECO:0000313" key="5">
    <source>
        <dbReference type="Proteomes" id="UP000078599"/>
    </source>
</evidence>
<dbReference type="Proteomes" id="UP000002372">
    <property type="component" value="Chromosome"/>
</dbReference>
<proteinExistence type="predicted"/>
<evidence type="ECO:0000313" key="3">
    <source>
        <dbReference type="EMBL" id="CQR30761.1"/>
    </source>
</evidence>
<reference key="1">
    <citation type="submission" date="2009-07" db="EMBL/GenBank/DDBJ databases">
        <authorList>
            <person name="Genoscope - CEA"/>
        </authorList>
    </citation>
    <scope>NUCLEOTIDE SEQUENCE</scope>
    <source>
        <strain>3As</strain>
    </source>
</reference>
<accession>D6CS32</accession>
<dbReference type="Gene3D" id="3.30.2310.20">
    <property type="entry name" value="RelE-like"/>
    <property type="match status" value="1"/>
</dbReference>
<keyword evidence="1" id="KW-1277">Toxin-antitoxin system</keyword>
<reference evidence="2" key="3">
    <citation type="submission" date="2010-07" db="EMBL/GenBank/DDBJ databases">
        <authorList>
            <person name="Genoscope - CEA"/>
        </authorList>
    </citation>
    <scope>NUCLEOTIDE SEQUENCE</scope>
    <source>
        <strain evidence="2">3As</strain>
    </source>
</reference>
<dbReference type="InterPro" id="IPR007712">
    <property type="entry name" value="RelE/ParE_toxin"/>
</dbReference>
<gene>
    <name evidence="2" type="ordered locus">THI_0701</name>
    <name evidence="3" type="ORF">THICB1_150115</name>
</gene>
<name>D6CS32_THIA3</name>
<dbReference type="Pfam" id="PF05016">
    <property type="entry name" value="ParE_toxin"/>
    <property type="match status" value="1"/>
</dbReference>
<dbReference type="RefSeq" id="WP_013104788.1">
    <property type="nucleotide sequence ID" value="NC_014145.1"/>
</dbReference>
<dbReference type="HOGENOM" id="CLU_147162_13_1_4"/>
<reference evidence="4" key="2">
    <citation type="journal article" date="2010" name="PLoS Genet.">
        <title>Structure, function, and evolution of the Thiomonas spp. genome.</title>
        <authorList>
            <person name="Arsene-Ploetze F."/>
            <person name="Koechler S."/>
            <person name="Marchal M."/>
            <person name="Coppee J.Y."/>
            <person name="Chandler M."/>
            <person name="Bonnefoy V."/>
            <person name="Brochier-Armanet C."/>
            <person name="Barakat M."/>
            <person name="Barbe V."/>
            <person name="Battaglia-Brunet F."/>
            <person name="Bruneel O."/>
            <person name="Bryan C.G."/>
            <person name="Cleiss-Arnold J."/>
            <person name="Cruveiller S."/>
            <person name="Erhardt M."/>
            <person name="Heinrich-Salmeron A."/>
            <person name="Hommais F."/>
            <person name="Joulian C."/>
            <person name="Krin E."/>
            <person name="Lieutaud A."/>
            <person name="Lievremont D."/>
            <person name="Michel C."/>
            <person name="Muller D."/>
            <person name="Ortet P."/>
            <person name="Proux C."/>
            <person name="Siguier P."/>
            <person name="Roche D."/>
            <person name="Rouy Z."/>
            <person name="Salvignol G."/>
            <person name="Slyemi D."/>
            <person name="Talla E."/>
            <person name="Weiss S."/>
            <person name="Weissenbach J."/>
            <person name="Medigue C."/>
            <person name="Bertin P.N."/>
        </authorList>
    </citation>
    <scope>NUCLEOTIDE SEQUENCE [LARGE SCALE GENOMIC DNA]</scope>
    <source>
        <strain evidence="4">DSM 22701 / CIP 110005 / 3As</strain>
    </source>
</reference>